<reference evidence="5" key="1">
    <citation type="journal article" date="2011" name="Proc. Natl. Acad. Sci. U.S.A.">
        <title>Obligate biotrophy features unraveled by the genomic analysis of rust fungi.</title>
        <authorList>
            <person name="Duplessis S."/>
            <person name="Cuomo C.A."/>
            <person name="Lin Y.-C."/>
            <person name="Aerts A."/>
            <person name="Tisserant E."/>
            <person name="Veneault-Fourrey C."/>
            <person name="Joly D.L."/>
            <person name="Hacquard S."/>
            <person name="Amselem J."/>
            <person name="Cantarel B.L."/>
            <person name="Chiu R."/>
            <person name="Coutinho P.M."/>
            <person name="Feau N."/>
            <person name="Field M."/>
            <person name="Frey P."/>
            <person name="Gelhaye E."/>
            <person name="Goldberg J."/>
            <person name="Grabherr M.G."/>
            <person name="Kodira C.D."/>
            <person name="Kohler A."/>
            <person name="Kuees U."/>
            <person name="Lindquist E.A."/>
            <person name="Lucas S.M."/>
            <person name="Mago R."/>
            <person name="Mauceli E."/>
            <person name="Morin E."/>
            <person name="Murat C."/>
            <person name="Pangilinan J.L."/>
            <person name="Park R."/>
            <person name="Pearson M."/>
            <person name="Quesneville H."/>
            <person name="Rouhier N."/>
            <person name="Sakthikumar S."/>
            <person name="Salamov A.A."/>
            <person name="Schmutz J."/>
            <person name="Selles B."/>
            <person name="Shapiro H."/>
            <person name="Tanguay P."/>
            <person name="Tuskan G.A."/>
            <person name="Henrissat B."/>
            <person name="Van de Peer Y."/>
            <person name="Rouze P."/>
            <person name="Ellis J.G."/>
            <person name="Dodds P.N."/>
            <person name="Schein J.E."/>
            <person name="Zhong S."/>
            <person name="Hamelin R.C."/>
            <person name="Grigoriev I.V."/>
            <person name="Szabo L.J."/>
            <person name="Martin F."/>
        </authorList>
    </citation>
    <scope>NUCLEOTIDE SEQUENCE [LARGE SCALE GENOMIC DNA]</scope>
    <source>
        <strain evidence="5">98AG31 / pathotype 3-4-7</strain>
    </source>
</reference>
<dbReference type="Gene3D" id="3.40.50.300">
    <property type="entry name" value="P-loop containing nucleotide triphosphate hydrolases"/>
    <property type="match status" value="1"/>
</dbReference>
<dbReference type="GeneID" id="18929083"/>
<dbReference type="PANTHER" id="PTHR45916">
    <property type="entry name" value="STRUCTURAL MAINTENANCE OF CHROMOSOMES PROTEIN 5"/>
    <property type="match status" value="1"/>
</dbReference>
<dbReference type="VEuPathDB" id="FungiDB:MELLADRAFT_57059"/>
<dbReference type="SUPFAM" id="SSF52540">
    <property type="entry name" value="P-loop containing nucleoside triphosphate hydrolases"/>
    <property type="match status" value="1"/>
</dbReference>
<evidence type="ECO:0000313" key="5">
    <source>
        <dbReference type="Proteomes" id="UP000001072"/>
    </source>
</evidence>
<dbReference type="Proteomes" id="UP000001072">
    <property type="component" value="Unassembled WGS sequence"/>
</dbReference>
<evidence type="ECO:0000256" key="3">
    <source>
        <dbReference type="ARBA" id="ARBA00023054"/>
    </source>
</evidence>
<gene>
    <name evidence="4" type="ORF">MELLADRAFT_57059</name>
</gene>
<evidence type="ECO:0000313" key="4">
    <source>
        <dbReference type="EMBL" id="EGG02801.1"/>
    </source>
</evidence>
<dbReference type="GO" id="GO:0030915">
    <property type="term" value="C:Smc5-Smc6 complex"/>
    <property type="evidence" value="ECO:0007669"/>
    <property type="project" value="TreeGrafter"/>
</dbReference>
<dbReference type="InterPro" id="IPR027417">
    <property type="entry name" value="P-loop_NTPase"/>
</dbReference>
<dbReference type="GO" id="GO:0005634">
    <property type="term" value="C:nucleus"/>
    <property type="evidence" value="ECO:0007669"/>
    <property type="project" value="TreeGrafter"/>
</dbReference>
<name>F4RXW6_MELLP</name>
<dbReference type="GO" id="GO:0003697">
    <property type="term" value="F:single-stranded DNA binding"/>
    <property type="evidence" value="ECO:0007669"/>
    <property type="project" value="TreeGrafter"/>
</dbReference>
<dbReference type="STRING" id="747676.F4RXW6"/>
<sequence>MGGMGTVLIEEDPDFGKWGLTIKVSFRENEPLMPLNEYAQSGGERSKSTGLFLMALTQIAKTPFCAVDEINQGLDPDNERMLHNQVVASTCLDTTSQYFLITPKLLLNLNYHPKMRVLCINNGHWLPSEFKIRGFLENAKKNRLQRARQ</sequence>
<accession>F4RXW6</accession>
<evidence type="ECO:0000256" key="1">
    <source>
        <dbReference type="ARBA" id="ARBA00010171"/>
    </source>
</evidence>
<comment type="similarity">
    <text evidence="1">Belongs to the SMC family. SMC5 subfamily.</text>
</comment>
<organism evidence="5">
    <name type="scientific">Melampsora larici-populina (strain 98AG31 / pathotype 3-4-7)</name>
    <name type="common">Poplar leaf rust fungus</name>
    <dbReference type="NCBI Taxonomy" id="747676"/>
    <lineage>
        <taxon>Eukaryota</taxon>
        <taxon>Fungi</taxon>
        <taxon>Dikarya</taxon>
        <taxon>Basidiomycota</taxon>
        <taxon>Pucciniomycotina</taxon>
        <taxon>Pucciniomycetes</taxon>
        <taxon>Pucciniales</taxon>
        <taxon>Melampsoraceae</taxon>
        <taxon>Melampsora</taxon>
    </lineage>
</organism>
<evidence type="ECO:0000256" key="2">
    <source>
        <dbReference type="ARBA" id="ARBA00018687"/>
    </source>
</evidence>
<proteinExistence type="inferred from homology"/>
<dbReference type="RefSeq" id="XP_007413914.1">
    <property type="nucleotide sequence ID" value="XM_007413852.1"/>
</dbReference>
<dbReference type="KEGG" id="mlr:MELLADRAFT_57059"/>
<keyword evidence="5" id="KW-1185">Reference proteome</keyword>
<dbReference type="HOGENOM" id="CLU_134106_0_0_1"/>
<keyword evidence="3" id="KW-0175">Coiled coil</keyword>
<dbReference type="EMBL" id="GL883128">
    <property type="protein sequence ID" value="EGG02801.1"/>
    <property type="molecule type" value="Genomic_DNA"/>
</dbReference>
<dbReference type="PANTHER" id="PTHR45916:SF1">
    <property type="entry name" value="STRUCTURAL MAINTENANCE OF CHROMOSOMES PROTEIN 5"/>
    <property type="match status" value="1"/>
</dbReference>
<dbReference type="AlphaFoldDB" id="F4RXW6"/>
<protein>
    <recommendedName>
        <fullName evidence="2">Structural maintenance of chromosomes protein 5</fullName>
    </recommendedName>
</protein>
<dbReference type="InParanoid" id="F4RXW6"/>
<dbReference type="OrthoDB" id="10254973at2759"/>
<dbReference type="GO" id="GO:0000724">
    <property type="term" value="P:double-strand break repair via homologous recombination"/>
    <property type="evidence" value="ECO:0007669"/>
    <property type="project" value="TreeGrafter"/>
</dbReference>
<dbReference type="eggNOG" id="KOG0979">
    <property type="taxonomic scope" value="Eukaryota"/>
</dbReference>